<dbReference type="AlphaFoldDB" id="D2AX32"/>
<organism evidence="1 2">
    <name type="scientific">Streptosporangium roseum (strain ATCC 12428 / DSM 43021 / JCM 3005 / KCTC 9067 / NCIMB 10171 / NRRL 2505 / NI 9100)</name>
    <dbReference type="NCBI Taxonomy" id="479432"/>
    <lineage>
        <taxon>Bacteria</taxon>
        <taxon>Bacillati</taxon>
        <taxon>Actinomycetota</taxon>
        <taxon>Actinomycetes</taxon>
        <taxon>Streptosporangiales</taxon>
        <taxon>Streptosporangiaceae</taxon>
        <taxon>Streptosporangium</taxon>
    </lineage>
</organism>
<dbReference type="Proteomes" id="UP000002029">
    <property type="component" value="Chromosome"/>
</dbReference>
<keyword evidence="2" id="KW-1185">Reference proteome</keyword>
<reference evidence="1 2" key="1">
    <citation type="journal article" date="2010" name="Stand. Genomic Sci.">
        <title>Complete genome sequence of Streptosporangium roseum type strain (NI 9100).</title>
        <authorList>
            <person name="Nolan M."/>
            <person name="Sikorski J."/>
            <person name="Jando M."/>
            <person name="Lucas S."/>
            <person name="Lapidus A."/>
            <person name="Glavina Del Rio T."/>
            <person name="Chen F."/>
            <person name="Tice H."/>
            <person name="Pitluck S."/>
            <person name="Cheng J.F."/>
            <person name="Chertkov O."/>
            <person name="Sims D."/>
            <person name="Meincke L."/>
            <person name="Brettin T."/>
            <person name="Han C."/>
            <person name="Detter J.C."/>
            <person name="Bruce D."/>
            <person name="Goodwin L."/>
            <person name="Land M."/>
            <person name="Hauser L."/>
            <person name="Chang Y.J."/>
            <person name="Jeffries C.D."/>
            <person name="Ivanova N."/>
            <person name="Mavromatis K."/>
            <person name="Mikhailova N."/>
            <person name="Chen A."/>
            <person name="Palaniappan K."/>
            <person name="Chain P."/>
            <person name="Rohde M."/>
            <person name="Goker M."/>
            <person name="Bristow J."/>
            <person name="Eisen J.A."/>
            <person name="Markowitz V."/>
            <person name="Hugenholtz P."/>
            <person name="Kyrpides N.C."/>
            <person name="Klenk H.P."/>
        </authorList>
    </citation>
    <scope>NUCLEOTIDE SEQUENCE [LARGE SCALE GENOMIC DNA]</scope>
    <source>
        <strain evidence="2">ATCC 12428 / DSM 43021 / JCM 3005 / NI 9100</strain>
    </source>
</reference>
<dbReference type="KEGG" id="sro:Sros_8104"/>
<dbReference type="EMBL" id="CP001814">
    <property type="protein sequence ID" value="ACZ90759.1"/>
    <property type="molecule type" value="Genomic_DNA"/>
</dbReference>
<sequence length="55" mass="6120">MDLVRILAEGARVDHQDRAALLRADADVSGLREPRRPGRVCELHTEGFPWPVAVT</sequence>
<name>D2AX32_STRRD</name>
<dbReference type="STRING" id="479432.Sros_8104"/>
<accession>D2AX32</accession>
<evidence type="ECO:0000313" key="1">
    <source>
        <dbReference type="EMBL" id="ACZ90759.1"/>
    </source>
</evidence>
<proteinExistence type="predicted"/>
<gene>
    <name evidence="1" type="ordered locus">Sros_8104</name>
</gene>
<evidence type="ECO:0000313" key="2">
    <source>
        <dbReference type="Proteomes" id="UP000002029"/>
    </source>
</evidence>
<protein>
    <submittedName>
        <fullName evidence="1">Uncharacterized protein</fullName>
    </submittedName>
</protein>
<dbReference type="HOGENOM" id="CLU_3030602_0_0_11"/>